<sequence length="171" mass="19314">MDDILQDAVLLEAILPRALRSLFRHDTSDPLAHLTVAQLRMVRTLRAKDWNAVDLAKDLAMTESAVSQTVKRLEEMGLVERRPDLHDRRVRTIGLSQIGAQLLRERQTLRVERARVALSKLSRLDRQTLIDLLSRLVIDGDSDVEPLALVAELEQALPLVPPLNLDPPKSR</sequence>
<keyword evidence="3" id="KW-0804">Transcription</keyword>
<dbReference type="InterPro" id="IPR036388">
    <property type="entry name" value="WH-like_DNA-bd_sf"/>
</dbReference>
<proteinExistence type="predicted"/>
<dbReference type="InterPro" id="IPR023187">
    <property type="entry name" value="Tscrpt_reg_MarR-type_CS"/>
</dbReference>
<dbReference type="PANTHER" id="PTHR33164">
    <property type="entry name" value="TRANSCRIPTIONAL REGULATOR, MARR FAMILY"/>
    <property type="match status" value="1"/>
</dbReference>
<protein>
    <submittedName>
        <fullName evidence="5">MarR family transcriptional regulator</fullName>
    </submittedName>
</protein>
<accession>A0A068NKP2</accession>
<keyword evidence="6" id="KW-1185">Reference proteome</keyword>
<reference evidence="5 6" key="1">
    <citation type="journal article" date="2014" name="PLoS ONE">
        <title>The first complete genome sequence of the class fimbriimonadia in the phylum armatimonadetes.</title>
        <authorList>
            <person name="Hu Z.Y."/>
            <person name="Wang Y.Z."/>
            <person name="Im W.T."/>
            <person name="Wang S.Y."/>
            <person name="Zhao G.P."/>
            <person name="Zheng H.J."/>
            <person name="Quan Z.X."/>
        </authorList>
    </citation>
    <scope>NUCLEOTIDE SEQUENCE [LARGE SCALE GENOMIC DNA]</scope>
    <source>
        <strain evidence="5">Gsoil 348</strain>
    </source>
</reference>
<dbReference type="PRINTS" id="PR00598">
    <property type="entry name" value="HTHMARR"/>
</dbReference>
<dbReference type="PANTHER" id="PTHR33164:SF104">
    <property type="entry name" value="TRANSCRIPTIONAL REGULATORY PROTEIN"/>
    <property type="match status" value="1"/>
</dbReference>
<dbReference type="SMART" id="SM00347">
    <property type="entry name" value="HTH_MARR"/>
    <property type="match status" value="1"/>
</dbReference>
<dbReference type="HOGENOM" id="CLU_083287_27_4_0"/>
<feature type="domain" description="HTH marR-type" evidence="4">
    <location>
        <begin position="12"/>
        <end position="138"/>
    </location>
</feature>
<dbReference type="STRING" id="661478.OP10G_0770"/>
<dbReference type="InterPro" id="IPR039422">
    <property type="entry name" value="MarR/SlyA-like"/>
</dbReference>
<dbReference type="eggNOG" id="COG1846">
    <property type="taxonomic scope" value="Bacteria"/>
</dbReference>
<dbReference type="EMBL" id="CP007139">
    <property type="protein sequence ID" value="AIE84138.1"/>
    <property type="molecule type" value="Genomic_DNA"/>
</dbReference>
<dbReference type="CDD" id="cd00090">
    <property type="entry name" value="HTH_ARSR"/>
    <property type="match status" value="1"/>
</dbReference>
<dbReference type="PROSITE" id="PS50995">
    <property type="entry name" value="HTH_MARR_2"/>
    <property type="match status" value="1"/>
</dbReference>
<organism evidence="5 6">
    <name type="scientific">Fimbriimonas ginsengisoli Gsoil 348</name>
    <dbReference type="NCBI Taxonomy" id="661478"/>
    <lineage>
        <taxon>Bacteria</taxon>
        <taxon>Bacillati</taxon>
        <taxon>Armatimonadota</taxon>
        <taxon>Fimbriimonadia</taxon>
        <taxon>Fimbriimonadales</taxon>
        <taxon>Fimbriimonadaceae</taxon>
        <taxon>Fimbriimonas</taxon>
    </lineage>
</organism>
<dbReference type="Pfam" id="PF01047">
    <property type="entry name" value="MarR"/>
    <property type="match status" value="1"/>
</dbReference>
<dbReference type="KEGG" id="fgi:OP10G_0770"/>
<dbReference type="Gene3D" id="1.10.10.10">
    <property type="entry name" value="Winged helix-like DNA-binding domain superfamily/Winged helix DNA-binding domain"/>
    <property type="match status" value="1"/>
</dbReference>
<dbReference type="RefSeq" id="WP_025227214.1">
    <property type="nucleotide sequence ID" value="NZ_CP007139.1"/>
</dbReference>
<dbReference type="GO" id="GO:0003677">
    <property type="term" value="F:DNA binding"/>
    <property type="evidence" value="ECO:0007669"/>
    <property type="project" value="UniProtKB-KW"/>
</dbReference>
<dbReference type="GO" id="GO:0003700">
    <property type="term" value="F:DNA-binding transcription factor activity"/>
    <property type="evidence" value="ECO:0007669"/>
    <property type="project" value="InterPro"/>
</dbReference>
<gene>
    <name evidence="5" type="ORF">OP10G_0770</name>
</gene>
<dbReference type="GO" id="GO:0006950">
    <property type="term" value="P:response to stress"/>
    <property type="evidence" value="ECO:0007669"/>
    <property type="project" value="TreeGrafter"/>
</dbReference>
<name>A0A068NKP2_FIMGI</name>
<evidence type="ECO:0000256" key="1">
    <source>
        <dbReference type="ARBA" id="ARBA00023015"/>
    </source>
</evidence>
<dbReference type="SUPFAM" id="SSF46785">
    <property type="entry name" value="Winged helix' DNA-binding domain"/>
    <property type="match status" value="1"/>
</dbReference>
<evidence type="ECO:0000256" key="2">
    <source>
        <dbReference type="ARBA" id="ARBA00023125"/>
    </source>
</evidence>
<dbReference type="InterPro" id="IPR000835">
    <property type="entry name" value="HTH_MarR-typ"/>
</dbReference>
<evidence type="ECO:0000313" key="6">
    <source>
        <dbReference type="Proteomes" id="UP000027982"/>
    </source>
</evidence>
<keyword evidence="2" id="KW-0238">DNA-binding</keyword>
<evidence type="ECO:0000313" key="5">
    <source>
        <dbReference type="EMBL" id="AIE84138.1"/>
    </source>
</evidence>
<dbReference type="InterPro" id="IPR036390">
    <property type="entry name" value="WH_DNA-bd_sf"/>
</dbReference>
<evidence type="ECO:0000259" key="4">
    <source>
        <dbReference type="PROSITE" id="PS50995"/>
    </source>
</evidence>
<dbReference type="OrthoDB" id="3696090at2"/>
<dbReference type="InterPro" id="IPR011991">
    <property type="entry name" value="ArsR-like_HTH"/>
</dbReference>
<evidence type="ECO:0000256" key="3">
    <source>
        <dbReference type="ARBA" id="ARBA00023163"/>
    </source>
</evidence>
<keyword evidence="1" id="KW-0805">Transcription regulation</keyword>
<dbReference type="AlphaFoldDB" id="A0A068NKP2"/>
<dbReference type="PROSITE" id="PS01117">
    <property type="entry name" value="HTH_MARR_1"/>
    <property type="match status" value="1"/>
</dbReference>
<dbReference type="Proteomes" id="UP000027982">
    <property type="component" value="Chromosome"/>
</dbReference>